<gene>
    <name evidence="2" type="ORF">HP438_02445</name>
</gene>
<dbReference type="AlphaFoldDB" id="A0A7Y6B1Q8"/>
<dbReference type="InterPro" id="IPR014748">
    <property type="entry name" value="Enoyl-CoA_hydra_C"/>
</dbReference>
<comment type="caution">
    <text evidence="2">The sequence shown here is derived from an EMBL/GenBank/DDBJ whole genome shotgun (WGS) entry which is preliminary data.</text>
</comment>
<reference evidence="2 3" key="1">
    <citation type="submission" date="2020-05" db="EMBL/GenBank/DDBJ databases">
        <title>Genome Sequencing of Type Strains.</title>
        <authorList>
            <person name="Lemaire J.F."/>
            <person name="Inderbitzin P."/>
            <person name="Gregorio O.A."/>
            <person name="Collins S.B."/>
            <person name="Wespe N."/>
            <person name="Knight-Connoni V."/>
        </authorList>
    </citation>
    <scope>NUCLEOTIDE SEQUENCE [LARGE SCALE GENOMIC DNA]</scope>
    <source>
        <strain evidence="2 3">DSM 100049</strain>
    </source>
</reference>
<dbReference type="Pfam" id="PF00378">
    <property type="entry name" value="ECH_1"/>
    <property type="match status" value="1"/>
</dbReference>
<proteinExistence type="inferred from homology"/>
<keyword evidence="2" id="KW-0413">Isomerase</keyword>
<evidence type="ECO:0000256" key="1">
    <source>
        <dbReference type="ARBA" id="ARBA00005254"/>
    </source>
</evidence>
<dbReference type="PANTHER" id="PTHR43459:SF1">
    <property type="entry name" value="EG:BACN32G11.4 PROTEIN"/>
    <property type="match status" value="1"/>
</dbReference>
<dbReference type="CDD" id="cd06558">
    <property type="entry name" value="crotonase-like"/>
    <property type="match status" value="1"/>
</dbReference>
<dbReference type="InterPro" id="IPR001753">
    <property type="entry name" value="Enoyl-CoA_hydra/iso"/>
</dbReference>
<dbReference type="PANTHER" id="PTHR43459">
    <property type="entry name" value="ENOYL-COA HYDRATASE"/>
    <property type="match status" value="1"/>
</dbReference>
<dbReference type="EMBL" id="JABMCH010000048">
    <property type="protein sequence ID" value="NUU45837.1"/>
    <property type="molecule type" value="Genomic_DNA"/>
</dbReference>
<evidence type="ECO:0000313" key="2">
    <source>
        <dbReference type="EMBL" id="NUU45837.1"/>
    </source>
</evidence>
<dbReference type="Gene3D" id="1.10.12.10">
    <property type="entry name" value="Lyase 2-enoyl-coa Hydratase, Chain A, domain 2"/>
    <property type="match status" value="1"/>
</dbReference>
<protein>
    <submittedName>
        <fullName evidence="2">Enoyl-CoA hydratase/isomerase family protein</fullName>
    </submittedName>
</protein>
<sequence length="252" mass="26182">MDGPIARLTLARPAAGNALGARTGKALREAFETVEQNDSLRCLLLVSQGRAFCVGGDLAEFAQLSPLAPAIDALVDDFHGACAAMARLSIPVVTLVQGAAAGAGLALVGLSDIAIASRGATFAYAYPKVGFSSDGGLTWLLPRLIGVRAFQTFSLLGQSWDAAAALSAGLVSEVVDADDLSARGEAIALELARGPTRAFGEIRRLMLTGLGRGYSEHLAEEQDAMVRLADTEDARTAIPAFLVRQAPAYVGR</sequence>
<dbReference type="GO" id="GO:0016853">
    <property type="term" value="F:isomerase activity"/>
    <property type="evidence" value="ECO:0007669"/>
    <property type="project" value="UniProtKB-KW"/>
</dbReference>
<dbReference type="InterPro" id="IPR029045">
    <property type="entry name" value="ClpP/crotonase-like_dom_sf"/>
</dbReference>
<name>A0A7Y6B1Q8_9SPHN</name>
<accession>A0A7Y6B1Q8</accession>
<dbReference type="Proteomes" id="UP000536441">
    <property type="component" value="Unassembled WGS sequence"/>
</dbReference>
<dbReference type="SUPFAM" id="SSF52096">
    <property type="entry name" value="ClpP/crotonase"/>
    <property type="match status" value="1"/>
</dbReference>
<dbReference type="RefSeq" id="WP_183989003.1">
    <property type="nucleotide sequence ID" value="NZ_CBCRYR010000044.1"/>
</dbReference>
<evidence type="ECO:0000313" key="3">
    <source>
        <dbReference type="Proteomes" id="UP000536441"/>
    </source>
</evidence>
<organism evidence="2 3">
    <name type="scientific">Sphingomonas zeae</name>
    <dbReference type="NCBI Taxonomy" id="1646122"/>
    <lineage>
        <taxon>Bacteria</taxon>
        <taxon>Pseudomonadati</taxon>
        <taxon>Pseudomonadota</taxon>
        <taxon>Alphaproteobacteria</taxon>
        <taxon>Sphingomonadales</taxon>
        <taxon>Sphingomonadaceae</taxon>
        <taxon>Sphingomonas</taxon>
    </lineage>
</organism>
<dbReference type="Gene3D" id="3.90.226.10">
    <property type="entry name" value="2-enoyl-CoA Hydratase, Chain A, domain 1"/>
    <property type="match status" value="1"/>
</dbReference>
<keyword evidence="3" id="KW-1185">Reference proteome</keyword>
<comment type="similarity">
    <text evidence="1">Belongs to the enoyl-CoA hydratase/isomerase family.</text>
</comment>